<reference evidence="1 2" key="2">
    <citation type="journal article" date="2011" name="Stand. Genomic Sci.">
        <title>Complete genome sequence of Ferroglobus placidus AEDII12DO.</title>
        <authorList>
            <person name="Anderson I."/>
            <person name="Risso C."/>
            <person name="Holmes D."/>
            <person name="Lucas S."/>
            <person name="Copeland A."/>
            <person name="Lapidus A."/>
            <person name="Cheng J.F."/>
            <person name="Bruce D."/>
            <person name="Goodwin L."/>
            <person name="Pitluck S."/>
            <person name="Saunders E."/>
            <person name="Brettin T."/>
            <person name="Detter J.C."/>
            <person name="Han C."/>
            <person name="Tapia R."/>
            <person name="Larimer F."/>
            <person name="Land M."/>
            <person name="Hauser L."/>
            <person name="Woyke T."/>
            <person name="Lovley D."/>
            <person name="Kyrpides N."/>
            <person name="Ivanova N."/>
        </authorList>
    </citation>
    <scope>NUCLEOTIDE SEQUENCE [LARGE SCALE GENOMIC DNA]</scope>
    <source>
        <strain evidence="2">DSM 10642 / AEDII12DO</strain>
    </source>
</reference>
<proteinExistence type="predicted"/>
<organism evidence="1 2">
    <name type="scientific">Ferroglobus placidus (strain DSM 10642 / AEDII12DO)</name>
    <dbReference type="NCBI Taxonomy" id="589924"/>
    <lineage>
        <taxon>Archaea</taxon>
        <taxon>Methanobacteriati</taxon>
        <taxon>Methanobacteriota</taxon>
        <taxon>Archaeoglobi</taxon>
        <taxon>Archaeoglobales</taxon>
        <taxon>Archaeoglobaceae</taxon>
        <taxon>Ferroglobus</taxon>
    </lineage>
</organism>
<dbReference type="GeneID" id="8778212"/>
<dbReference type="EMBL" id="CP001899">
    <property type="protein sequence ID" value="ADC64878.1"/>
    <property type="molecule type" value="Genomic_DNA"/>
</dbReference>
<dbReference type="PaxDb" id="589924-Ferp_0708"/>
<name>D3RWL5_FERPA</name>
<accession>D3RWL5</accession>
<sequence length="156" mass="17942">MLKKTIAAVFKSKGKRKMKKSELTYTLSFDLKWFSHETSKEVVELAQKKGLLKGDDELEPNFDVDEVEVEPDFKPDVNKIKSSSLLDEIVDYLAANLGMSRQEVIAELNRKQIEFGNVLDLEVVALIYAKERGLKVEEYVDKVWEEVKNSWRGSQV</sequence>
<evidence type="ECO:0008006" key="3">
    <source>
        <dbReference type="Google" id="ProtNLM"/>
    </source>
</evidence>
<evidence type="ECO:0000313" key="1">
    <source>
        <dbReference type="EMBL" id="ADC64878.1"/>
    </source>
</evidence>
<gene>
    <name evidence="1" type="ordered locus">Ferp_0708</name>
</gene>
<reference evidence="2" key="1">
    <citation type="submission" date="2010-02" db="EMBL/GenBank/DDBJ databases">
        <title>Complete sequence of Ferroglobus placidus DSM 10642.</title>
        <authorList>
            <consortium name="US DOE Joint Genome Institute"/>
            <person name="Lucas S."/>
            <person name="Copeland A."/>
            <person name="Lapidus A."/>
            <person name="Cheng J.-F."/>
            <person name="Bruce D."/>
            <person name="Goodwin L."/>
            <person name="Pitluck S."/>
            <person name="Saunders E."/>
            <person name="Brettin T."/>
            <person name="Detter J.C."/>
            <person name="Han C."/>
            <person name="Tapia R."/>
            <person name="Larimer F."/>
            <person name="Land M."/>
            <person name="Hauser L."/>
            <person name="Kyrpides N."/>
            <person name="Ivanova N."/>
            <person name="Holmes D."/>
            <person name="Lovley D."/>
            <person name="Kyrpides N."/>
            <person name="Anderson I.J."/>
            <person name="Woyke T."/>
        </authorList>
    </citation>
    <scope>NUCLEOTIDE SEQUENCE [LARGE SCALE GENOMIC DNA]</scope>
    <source>
        <strain evidence="2">DSM 10642 / AEDII12DO</strain>
    </source>
</reference>
<dbReference type="OrthoDB" id="146786at2157"/>
<dbReference type="STRING" id="589924.Ferp_0708"/>
<dbReference type="eggNOG" id="arCOG04418">
    <property type="taxonomic scope" value="Archaea"/>
</dbReference>
<dbReference type="KEGG" id="fpl:Ferp_0708"/>
<dbReference type="AlphaFoldDB" id="D3RWL5"/>
<dbReference type="HOGENOM" id="CLU_134817_0_0_2"/>
<dbReference type="RefSeq" id="WP_012965222.1">
    <property type="nucleotide sequence ID" value="NC_013849.1"/>
</dbReference>
<evidence type="ECO:0000313" key="2">
    <source>
        <dbReference type="Proteomes" id="UP000002613"/>
    </source>
</evidence>
<dbReference type="Pfam" id="PF09999">
    <property type="entry name" value="DUF2240"/>
    <property type="match status" value="1"/>
</dbReference>
<protein>
    <recommendedName>
        <fullName evidence="3">DUF2240 family protein</fullName>
    </recommendedName>
</protein>
<dbReference type="Proteomes" id="UP000002613">
    <property type="component" value="Chromosome"/>
</dbReference>
<dbReference type="InterPro" id="IPR018716">
    <property type="entry name" value="DUF2240"/>
</dbReference>
<keyword evidence="2" id="KW-1185">Reference proteome</keyword>